<dbReference type="Proteomes" id="UP000013307">
    <property type="component" value="Chromosome"/>
</dbReference>
<dbReference type="InterPro" id="IPR000644">
    <property type="entry name" value="CBS_dom"/>
</dbReference>
<dbReference type="Gene3D" id="3.30.160.100">
    <property type="entry name" value="Ribosome hibernation promotion factor-like"/>
    <property type="match status" value="1"/>
</dbReference>
<dbReference type="InterPro" id="IPR014651">
    <property type="entry name" value="UCP036983_2CBS_MJ1404"/>
</dbReference>
<dbReference type="InterPro" id="IPR046342">
    <property type="entry name" value="CBS_dom_sf"/>
</dbReference>
<feature type="domain" description="CBS" evidence="3">
    <location>
        <begin position="137"/>
        <end position="193"/>
    </location>
</feature>
<gene>
    <name evidence="4" type="ORF">Asulf_01581</name>
</gene>
<dbReference type="Gene3D" id="3.10.580.10">
    <property type="entry name" value="CBS-domain"/>
    <property type="match status" value="2"/>
</dbReference>
<reference evidence="4 5" key="1">
    <citation type="journal article" date="2013" name="Genome Announc.">
        <title>Complete Genome Sequence of the Thermophilic and Facultatively Chemolithoautotrophic Sulfate Reducer Archaeoglobus sulfaticallidus Strain PM70-1T.</title>
        <authorList>
            <person name="Stokke R."/>
            <person name="Hocking W.P."/>
            <person name="Steinsbu B.O."/>
            <person name="Steen I.H."/>
        </authorList>
    </citation>
    <scope>NUCLEOTIDE SEQUENCE [LARGE SCALE GENOMIC DNA]</scope>
    <source>
        <strain evidence="4">PM70-1</strain>
    </source>
</reference>
<evidence type="ECO:0000256" key="1">
    <source>
        <dbReference type="ARBA" id="ARBA00023122"/>
    </source>
</evidence>
<evidence type="ECO:0000313" key="5">
    <source>
        <dbReference type="Proteomes" id="UP000013307"/>
    </source>
</evidence>
<dbReference type="SUPFAM" id="SSF54631">
    <property type="entry name" value="CBS-domain pair"/>
    <property type="match status" value="2"/>
</dbReference>
<dbReference type="HOGENOM" id="CLU_035203_0_0_2"/>
<dbReference type="RefSeq" id="WP_015591156.1">
    <property type="nucleotide sequence ID" value="NC_021169.1"/>
</dbReference>
<dbReference type="Pfam" id="PF00571">
    <property type="entry name" value="CBS"/>
    <property type="match status" value="3"/>
</dbReference>
<dbReference type="SMART" id="SM00116">
    <property type="entry name" value="CBS"/>
    <property type="match status" value="3"/>
</dbReference>
<evidence type="ECO:0000256" key="2">
    <source>
        <dbReference type="PROSITE-ProRule" id="PRU00703"/>
    </source>
</evidence>
<keyword evidence="5" id="KW-1185">Reference proteome</keyword>
<dbReference type="SUPFAM" id="SSF69754">
    <property type="entry name" value="Ribosome binding protein Y (YfiA homologue)"/>
    <property type="match status" value="1"/>
</dbReference>
<proteinExistence type="predicted"/>
<feature type="domain" description="CBS" evidence="3">
    <location>
        <begin position="215"/>
        <end position="271"/>
    </location>
</feature>
<dbReference type="EMBL" id="CP005290">
    <property type="protein sequence ID" value="AGK61558.1"/>
    <property type="molecule type" value="Genomic_DNA"/>
</dbReference>
<dbReference type="STRING" id="387631.Asulf_01581"/>
<dbReference type="KEGG" id="ast:Asulf_01581"/>
<evidence type="ECO:0000259" key="3">
    <source>
        <dbReference type="PROSITE" id="PS51371"/>
    </source>
</evidence>
<dbReference type="CDD" id="cd02205">
    <property type="entry name" value="CBS_pair_SF"/>
    <property type="match status" value="1"/>
</dbReference>
<feature type="domain" description="CBS" evidence="3">
    <location>
        <begin position="9"/>
        <end position="70"/>
    </location>
</feature>
<dbReference type="AlphaFoldDB" id="N0BEX9"/>
<name>N0BEX9_9EURY</name>
<dbReference type="OrthoDB" id="9280at2157"/>
<organism evidence="4 5">
    <name type="scientific">Archaeoglobus sulfaticallidus PM70-1</name>
    <dbReference type="NCBI Taxonomy" id="387631"/>
    <lineage>
        <taxon>Archaea</taxon>
        <taxon>Methanobacteriati</taxon>
        <taxon>Methanobacteriota</taxon>
        <taxon>Archaeoglobi</taxon>
        <taxon>Archaeoglobales</taxon>
        <taxon>Archaeoglobaceae</taxon>
        <taxon>Archaeoglobus</taxon>
    </lineage>
</organism>
<keyword evidence="1 2" id="KW-0129">CBS domain</keyword>
<dbReference type="PIRSF" id="PIRSF036983">
    <property type="entry name" value="UCP_2CBS_MJ1404"/>
    <property type="match status" value="1"/>
</dbReference>
<dbReference type="PROSITE" id="PS51371">
    <property type="entry name" value="CBS"/>
    <property type="match status" value="3"/>
</dbReference>
<dbReference type="InterPro" id="IPR036567">
    <property type="entry name" value="RHF-like"/>
</dbReference>
<dbReference type="PANTHER" id="PTHR43080">
    <property type="entry name" value="CBS DOMAIN-CONTAINING PROTEIN CBSX3, MITOCHONDRIAL"/>
    <property type="match status" value="1"/>
</dbReference>
<dbReference type="InterPro" id="IPR051257">
    <property type="entry name" value="Diverse_CBS-Domain"/>
</dbReference>
<protein>
    <recommendedName>
        <fullName evidence="3">CBS domain-containing protein</fullName>
    </recommendedName>
</protein>
<dbReference type="PANTHER" id="PTHR43080:SF2">
    <property type="entry name" value="CBS DOMAIN-CONTAINING PROTEIN"/>
    <property type="match status" value="1"/>
</dbReference>
<dbReference type="eggNOG" id="arCOG00601">
    <property type="taxonomic scope" value="Archaea"/>
</dbReference>
<sequence>MNAEELREIIREDYEVIEADETISKVIPHLSRYEPDGAHAIMVMDGKKVLGVIRERDLLRGSVMVNPHETKIRSFAVKTGILKVSDLSYEKVARRFVEDSTPFVIVQLNGKYGLIYINDFLKLIKSELNKIKARDVMNPEVITVRTFDTAAKALATMRNNGIDRVVVVDEKNRVRGIITVKDIVDRIISPRKRAKMGDGSGEKEKTLSIMVESVMSEPVISADANDSVSSIIDLMIENRISSIVITKDDMPEGIIIKKDILEYLLKTKTPVTYNVQITTSELELDDFDKDALMEDIDKFMRKFKEFFTNALFSVYIKKHKETFRGLPLIFVRIKLITDKKTFFVSGESWGVEFAVHTALKKLEREVLKEKEILLNQRMQRKALEEFFE</sequence>
<dbReference type="GeneID" id="15393216"/>
<evidence type="ECO:0000313" key="4">
    <source>
        <dbReference type="EMBL" id="AGK61558.1"/>
    </source>
</evidence>
<accession>N0BEX9</accession>